<evidence type="ECO:0000313" key="1">
    <source>
        <dbReference type="EMBL" id="KAF0537647.1"/>
    </source>
</evidence>
<comment type="caution">
    <text evidence="1">The sequence shown here is derived from an EMBL/GenBank/DDBJ whole genome shotgun (WGS) entry which is preliminary data.</text>
</comment>
<dbReference type="Proteomes" id="UP000439903">
    <property type="component" value="Unassembled WGS sequence"/>
</dbReference>
<dbReference type="EMBL" id="WTPW01000188">
    <property type="protein sequence ID" value="KAF0537647.1"/>
    <property type="molecule type" value="Genomic_DNA"/>
</dbReference>
<protein>
    <submittedName>
        <fullName evidence="1">Uncharacterized protein</fullName>
    </submittedName>
</protein>
<organism evidence="1 2">
    <name type="scientific">Gigaspora margarita</name>
    <dbReference type="NCBI Taxonomy" id="4874"/>
    <lineage>
        <taxon>Eukaryota</taxon>
        <taxon>Fungi</taxon>
        <taxon>Fungi incertae sedis</taxon>
        <taxon>Mucoromycota</taxon>
        <taxon>Glomeromycotina</taxon>
        <taxon>Glomeromycetes</taxon>
        <taxon>Diversisporales</taxon>
        <taxon>Gigasporaceae</taxon>
        <taxon>Gigaspora</taxon>
    </lineage>
</organism>
<dbReference type="OrthoDB" id="2436280at2759"/>
<keyword evidence="2" id="KW-1185">Reference proteome</keyword>
<gene>
    <name evidence="1" type="ORF">F8M41_008313</name>
</gene>
<reference evidence="1 2" key="1">
    <citation type="journal article" date="2019" name="Environ. Microbiol.">
        <title>At the nexus of three kingdoms: the genome of the mycorrhizal fungus Gigaspora margarita provides insights into plant, endobacterial and fungal interactions.</title>
        <authorList>
            <person name="Venice F."/>
            <person name="Ghignone S."/>
            <person name="Salvioli di Fossalunga A."/>
            <person name="Amselem J."/>
            <person name="Novero M."/>
            <person name="Xianan X."/>
            <person name="Sedzielewska Toro K."/>
            <person name="Morin E."/>
            <person name="Lipzen A."/>
            <person name="Grigoriev I.V."/>
            <person name="Henrissat B."/>
            <person name="Martin F.M."/>
            <person name="Bonfante P."/>
        </authorList>
    </citation>
    <scope>NUCLEOTIDE SEQUENCE [LARGE SCALE GENOMIC DNA]</scope>
    <source>
        <strain evidence="1 2">BEG34</strain>
    </source>
</reference>
<dbReference type="AlphaFoldDB" id="A0A8H4EQY9"/>
<proteinExistence type="predicted"/>
<name>A0A8H4EQY9_GIGMA</name>
<accession>A0A8H4EQY9</accession>
<evidence type="ECO:0000313" key="2">
    <source>
        <dbReference type="Proteomes" id="UP000439903"/>
    </source>
</evidence>
<sequence>MNIAKTPHYNVNPDTNLFLYNDNNLNEENQIKINTIEDENQNENTSNEEYNIQKTSSRGEIEIVKPFIGCDKWHPDEKNHRVQKIRPGCNIELLKDLFENNRVILTYKNNLTCKTIFSASSTKINFI</sequence>